<keyword evidence="2" id="KW-1185">Reference proteome</keyword>
<sequence>MGSSNTGTSLLELILLWGNRKFSTEIV</sequence>
<dbReference type="Proteomes" id="UP000008022">
    <property type="component" value="Unassembled WGS sequence"/>
</dbReference>
<evidence type="ECO:0000313" key="2">
    <source>
        <dbReference type="Proteomes" id="UP000008022"/>
    </source>
</evidence>
<accession>A0A0E0R4U7</accession>
<evidence type="ECO:0000313" key="1">
    <source>
        <dbReference type="EnsemblPlants" id="ORUFI11G04510.1"/>
    </source>
</evidence>
<organism evidence="1 2">
    <name type="scientific">Oryza rufipogon</name>
    <name type="common">Brownbeard rice</name>
    <name type="synonym">Asian wild rice</name>
    <dbReference type="NCBI Taxonomy" id="4529"/>
    <lineage>
        <taxon>Eukaryota</taxon>
        <taxon>Viridiplantae</taxon>
        <taxon>Streptophyta</taxon>
        <taxon>Embryophyta</taxon>
        <taxon>Tracheophyta</taxon>
        <taxon>Spermatophyta</taxon>
        <taxon>Magnoliopsida</taxon>
        <taxon>Liliopsida</taxon>
        <taxon>Poales</taxon>
        <taxon>Poaceae</taxon>
        <taxon>BOP clade</taxon>
        <taxon>Oryzoideae</taxon>
        <taxon>Oryzeae</taxon>
        <taxon>Oryzinae</taxon>
        <taxon>Oryza</taxon>
    </lineage>
</organism>
<reference evidence="2" key="1">
    <citation type="submission" date="2013-06" db="EMBL/GenBank/DDBJ databases">
        <authorList>
            <person name="Zhao Q."/>
        </authorList>
    </citation>
    <scope>NUCLEOTIDE SEQUENCE</scope>
    <source>
        <strain evidence="2">cv. W1943</strain>
    </source>
</reference>
<dbReference type="EnsemblPlants" id="ORUFI11G04510.1">
    <property type="protein sequence ID" value="ORUFI11G04510.1"/>
    <property type="gene ID" value="ORUFI11G04510"/>
</dbReference>
<dbReference type="HOGENOM" id="CLU_3415575_0_0_1"/>
<protein>
    <submittedName>
        <fullName evidence="1">Uncharacterized protein</fullName>
    </submittedName>
</protein>
<proteinExistence type="predicted"/>
<reference evidence="1" key="2">
    <citation type="submission" date="2015-06" db="UniProtKB">
        <authorList>
            <consortium name="EnsemblPlants"/>
        </authorList>
    </citation>
    <scope>IDENTIFICATION</scope>
</reference>
<dbReference type="AlphaFoldDB" id="A0A0E0R4U7"/>
<dbReference type="Gramene" id="ORUFI11G04510.1">
    <property type="protein sequence ID" value="ORUFI11G04510.1"/>
    <property type="gene ID" value="ORUFI11G04510"/>
</dbReference>
<name>A0A0E0R4U7_ORYRU</name>